<dbReference type="AlphaFoldDB" id="A0A1Y6B7C1"/>
<evidence type="ECO:0000313" key="1">
    <source>
        <dbReference type="EMBL" id="SME96859.1"/>
    </source>
</evidence>
<proteinExistence type="predicted"/>
<sequence length="712" mass="81974">MFLSGIKYQLEHDTNTYTYRFHNAESRFRNVVIHFDGQDPEHLKSALLYALTGRVISPITAVLLFLVDSNGDQWQLERRGDRSRFSKNRQAMESDGEQQFREALLDGPDSESVLFDIYKISYQEGGLTAQRDGKESQVARVFHERGQKKLDDLIGACAGFLTSSHKVSLPNLVSFARKSRSLLTEWSESSRHLNLLMEKYGALQEIDSTVVETLEQELNLLRRLEKDAEFLNDPSRSFDVMKQKLRRTHKQLSSICEKNQILQLPTLDQEIDWGKVISSLARLQAYEKLEQGYRNSFSHVENMVKPLFQEHIRSMRGFLSEDKRLLGEIEQSLQSLTNHCQTIQQEQQSKNQDKSMLKKLFGERENAHAIPSPRPDILDSSRSAVDQVLRALGSMCSNLEVMTTSYTEGLDSIQERYEKVVKERGKAKDEWLVIAKRYQFDPAMNLKSMLNLISNLGQISSLYSQKKDFKIELTSYRNKLKKLEKIVLDWRALTGSQKSGDLDQVSILISEVRSLVQYKGKKEDQLIKARKLITKVDFFQSLRRNYETSIKQCESQWRKNFSLLDLPYTEIGAKNWNRFFSMVDQCEAFAEILDDDTQTLQNEEVFSLRALSSPLNIFALEPMAKEGQLEFIRQIETLSPHCNLLIILYDRDLAEMLIKLGVGYSKAIRSKNIPTNEESSEKNKSSHDPVMSEKARAALELFKGRNGALSHE</sequence>
<accession>A0A1Y6B7C1</accession>
<organism evidence="1 2">
    <name type="scientific">Pseudobacteriovorax antillogorgiicola</name>
    <dbReference type="NCBI Taxonomy" id="1513793"/>
    <lineage>
        <taxon>Bacteria</taxon>
        <taxon>Pseudomonadati</taxon>
        <taxon>Bdellovibrionota</taxon>
        <taxon>Oligoflexia</taxon>
        <taxon>Oligoflexales</taxon>
        <taxon>Pseudobacteriovoracaceae</taxon>
        <taxon>Pseudobacteriovorax</taxon>
    </lineage>
</organism>
<dbReference type="EMBL" id="FWZT01000002">
    <property type="protein sequence ID" value="SME96859.1"/>
    <property type="molecule type" value="Genomic_DNA"/>
</dbReference>
<keyword evidence="2" id="KW-1185">Reference proteome</keyword>
<reference evidence="2" key="1">
    <citation type="submission" date="2017-04" db="EMBL/GenBank/DDBJ databases">
        <authorList>
            <person name="Varghese N."/>
            <person name="Submissions S."/>
        </authorList>
    </citation>
    <scope>NUCLEOTIDE SEQUENCE [LARGE SCALE GENOMIC DNA]</scope>
    <source>
        <strain evidence="2">RKEM611</strain>
    </source>
</reference>
<protein>
    <submittedName>
        <fullName evidence="1">Uncharacterized protein</fullName>
    </submittedName>
</protein>
<name>A0A1Y6B7C1_9BACT</name>
<dbReference type="Proteomes" id="UP000192907">
    <property type="component" value="Unassembled WGS sequence"/>
</dbReference>
<evidence type="ECO:0000313" key="2">
    <source>
        <dbReference type="Proteomes" id="UP000192907"/>
    </source>
</evidence>
<gene>
    <name evidence="1" type="ORF">SAMN06296036_102319</name>
</gene>
<dbReference type="STRING" id="1513793.SAMN06296036_102319"/>